<evidence type="ECO:0000313" key="4">
    <source>
        <dbReference type="EMBL" id="RUL79902.1"/>
    </source>
</evidence>
<keyword evidence="5" id="KW-1185">Reference proteome</keyword>
<organism evidence="4 5">
    <name type="scientific">Dyella choica</name>
    <dbReference type="NCBI Taxonomy" id="1927959"/>
    <lineage>
        <taxon>Bacteria</taxon>
        <taxon>Pseudomonadati</taxon>
        <taxon>Pseudomonadota</taxon>
        <taxon>Gammaproteobacteria</taxon>
        <taxon>Lysobacterales</taxon>
        <taxon>Rhodanobacteraceae</taxon>
        <taxon>Dyella</taxon>
    </lineage>
</organism>
<evidence type="ECO:0000256" key="2">
    <source>
        <dbReference type="ARBA" id="ARBA00022777"/>
    </source>
</evidence>
<dbReference type="InterPro" id="IPR011611">
    <property type="entry name" value="PfkB_dom"/>
</dbReference>
<dbReference type="PANTHER" id="PTHR10584">
    <property type="entry name" value="SUGAR KINASE"/>
    <property type="match status" value="1"/>
</dbReference>
<gene>
    <name evidence="4" type="ORF">EKH80_01540</name>
</gene>
<evidence type="ECO:0000259" key="3">
    <source>
        <dbReference type="Pfam" id="PF00294"/>
    </source>
</evidence>
<feature type="domain" description="Carbohydrate kinase PfkB" evidence="3">
    <location>
        <begin position="6"/>
        <end position="298"/>
    </location>
</feature>
<dbReference type="OrthoDB" id="9792663at2"/>
<sequence length="310" mass="33115">MTTPARILVVGEINVDFVFKGCQAFPAPGHEVLADDFVMTPGSSSMICAMGLARLGNPVAFHGSLGADASGVFCLEALRDAGIDVSSLRPDQALRTGVTASLSTPQDRALVTFPGAMLQLRAEDIADTWLRNATHLHVSSYYLQKGLRTGCRELFARAKSMGLSTSLDPGFDPAQQWGSDLLDTLNEVDIFLPNEQELLAITGGGDLTAALRLAQNGHTHTVVKRGRQGCTSLYDEQWLNVPAFQTLAIDTTGAGDSFDAGFLHAWLRQMPWIDCMRWGSACGSLSTRGIGGTTQQPTADEAQALLGYAP</sequence>
<dbReference type="InterPro" id="IPR029056">
    <property type="entry name" value="Ribokinase-like"/>
</dbReference>
<dbReference type="EMBL" id="RYYV01000001">
    <property type="protein sequence ID" value="RUL79902.1"/>
    <property type="molecule type" value="Genomic_DNA"/>
</dbReference>
<dbReference type="RefSeq" id="WP_126682953.1">
    <property type="nucleotide sequence ID" value="NZ_RYYV01000001.1"/>
</dbReference>
<accession>A0A3S0PLD4</accession>
<dbReference type="Proteomes" id="UP000274358">
    <property type="component" value="Unassembled WGS sequence"/>
</dbReference>
<comment type="caution">
    <text evidence="4">The sequence shown here is derived from an EMBL/GenBank/DDBJ whole genome shotgun (WGS) entry which is preliminary data.</text>
</comment>
<protein>
    <submittedName>
        <fullName evidence="4">Carbohydrate kinase family protein</fullName>
    </submittedName>
</protein>
<dbReference type="Gene3D" id="3.40.1190.20">
    <property type="match status" value="1"/>
</dbReference>
<dbReference type="AlphaFoldDB" id="A0A3S0PLD4"/>
<dbReference type="InterPro" id="IPR002173">
    <property type="entry name" value="Carboh/pur_kinase_PfkB_CS"/>
</dbReference>
<dbReference type="Pfam" id="PF00294">
    <property type="entry name" value="PfkB"/>
    <property type="match status" value="1"/>
</dbReference>
<evidence type="ECO:0000256" key="1">
    <source>
        <dbReference type="ARBA" id="ARBA00022679"/>
    </source>
</evidence>
<dbReference type="PROSITE" id="PS00584">
    <property type="entry name" value="PFKB_KINASES_2"/>
    <property type="match status" value="1"/>
</dbReference>
<reference evidence="4 5" key="1">
    <citation type="submission" date="2018-12" db="EMBL/GenBank/DDBJ databases">
        <title>Dyella dinghuensis sp. nov. DHOA06 and Dyella choica sp. nov. 4M-K27, isolated from forest soil.</title>
        <authorList>
            <person name="Qiu L.-H."/>
            <person name="Gao Z.-H."/>
        </authorList>
    </citation>
    <scope>NUCLEOTIDE SEQUENCE [LARGE SCALE GENOMIC DNA]</scope>
    <source>
        <strain evidence="4 5">4M-K27</strain>
    </source>
</reference>
<evidence type="ECO:0000313" key="5">
    <source>
        <dbReference type="Proteomes" id="UP000274358"/>
    </source>
</evidence>
<proteinExistence type="predicted"/>
<name>A0A3S0PLD4_9GAMM</name>
<keyword evidence="1" id="KW-0808">Transferase</keyword>
<keyword evidence="2 4" id="KW-0418">Kinase</keyword>
<dbReference type="SUPFAM" id="SSF53613">
    <property type="entry name" value="Ribokinase-like"/>
    <property type="match status" value="1"/>
</dbReference>
<dbReference type="CDD" id="cd01166">
    <property type="entry name" value="KdgK"/>
    <property type="match status" value="1"/>
</dbReference>
<dbReference type="GO" id="GO:0016301">
    <property type="term" value="F:kinase activity"/>
    <property type="evidence" value="ECO:0007669"/>
    <property type="project" value="UniProtKB-KW"/>
</dbReference>
<dbReference type="PANTHER" id="PTHR10584:SF167">
    <property type="entry name" value="PFKB DOMAIN PROTEIN"/>
    <property type="match status" value="1"/>
</dbReference>